<comment type="caution">
    <text evidence="1">The sequence shown here is derived from an EMBL/GenBank/DDBJ whole genome shotgun (WGS) entry which is preliminary data.</text>
</comment>
<evidence type="ECO:0000313" key="1">
    <source>
        <dbReference type="EMBL" id="KAI6090305.1"/>
    </source>
</evidence>
<keyword evidence="2" id="KW-1185">Reference proteome</keyword>
<reference evidence="1 2" key="1">
    <citation type="journal article" date="2022" name="New Phytol.">
        <title>Ecological generalism drives hyperdiversity of secondary metabolite gene clusters in xylarialean endophytes.</title>
        <authorList>
            <person name="Franco M.E.E."/>
            <person name="Wisecaver J.H."/>
            <person name="Arnold A.E."/>
            <person name="Ju Y.M."/>
            <person name="Slot J.C."/>
            <person name="Ahrendt S."/>
            <person name="Moore L.P."/>
            <person name="Eastman K.E."/>
            <person name="Scott K."/>
            <person name="Konkel Z."/>
            <person name="Mondo S.J."/>
            <person name="Kuo A."/>
            <person name="Hayes R.D."/>
            <person name="Haridas S."/>
            <person name="Andreopoulos B."/>
            <person name="Riley R."/>
            <person name="LaButti K."/>
            <person name="Pangilinan J."/>
            <person name="Lipzen A."/>
            <person name="Amirebrahimi M."/>
            <person name="Yan J."/>
            <person name="Adam C."/>
            <person name="Keymanesh K."/>
            <person name="Ng V."/>
            <person name="Louie K."/>
            <person name="Northen T."/>
            <person name="Drula E."/>
            <person name="Henrissat B."/>
            <person name="Hsieh H.M."/>
            <person name="Youens-Clark K."/>
            <person name="Lutzoni F."/>
            <person name="Miadlikowska J."/>
            <person name="Eastwood D.C."/>
            <person name="Hamelin R.C."/>
            <person name="Grigoriev I.V."/>
            <person name="U'Ren J.M."/>
        </authorList>
    </citation>
    <scope>NUCLEOTIDE SEQUENCE [LARGE SCALE GENOMIC DNA]</scope>
    <source>
        <strain evidence="1 2">ER1909</strain>
    </source>
</reference>
<dbReference type="Proteomes" id="UP001497680">
    <property type="component" value="Unassembled WGS sequence"/>
</dbReference>
<dbReference type="EMBL" id="MU394291">
    <property type="protein sequence ID" value="KAI6090305.1"/>
    <property type="molecule type" value="Genomic_DNA"/>
</dbReference>
<proteinExistence type="predicted"/>
<protein>
    <submittedName>
        <fullName evidence="1">Amine oxidase</fullName>
    </submittedName>
</protein>
<name>A0ACC0DCS0_9PEZI</name>
<gene>
    <name evidence="1" type="ORF">F4821DRAFT_229024</name>
</gene>
<organism evidence="1 2">
    <name type="scientific">Hypoxylon rubiginosum</name>
    <dbReference type="NCBI Taxonomy" id="110542"/>
    <lineage>
        <taxon>Eukaryota</taxon>
        <taxon>Fungi</taxon>
        <taxon>Dikarya</taxon>
        <taxon>Ascomycota</taxon>
        <taxon>Pezizomycotina</taxon>
        <taxon>Sordariomycetes</taxon>
        <taxon>Xylariomycetidae</taxon>
        <taxon>Xylariales</taxon>
        <taxon>Hypoxylaceae</taxon>
        <taxon>Hypoxylon</taxon>
    </lineage>
</organism>
<sequence length="547" mass="61331">MKLTAQRLRLPLAAAAWCAFFAAPVASGAIRGSTVRRASNETECRKTTVAILGAGVAGITAAQALSNASISDFLIVERNDYIGGRVAHTNFGTKPDGTPYVMELGANWVQGLGSEGGPENPIWTLAKKYGLNNTYSNYSSILTYDETGASDYTDLFDTFEEAYATAEQDAGYILTDNLQDTSVRAGFSVAGWKPKKDMHAQALEWWEWDWETAWPPEQSGFLYGITGYNLTFYQFSDENNYVWDQRGFNTFVIGEASEFLEENDPRVLLETVVKGISYGPDGVTIHIDDGSCIEAQHAIATFSVGVLQNDVVEFDPPLPRWKQEAIEQFQMGTYTKIFLQFNETFWDRDTQFFLYADDKSRGYYPVWQSLSATGFIEDSNIIFVTVVDGQSYRVEQQSDEETKAEVMEVLRAMFPDLEIPDPIDFMYPRWSTEEWAYGSYSNWPVGMTLEKHQNLRANVDRLWFAGEATSAQYYGFLHGAWFEGRDVGMRIAGLLGQGGNHECDGNSTVGCGLMEDYEVLHGSTFIDEYNVDNGWSASSFLTYGYEE</sequence>
<accession>A0ACC0DCS0</accession>
<evidence type="ECO:0000313" key="2">
    <source>
        <dbReference type="Proteomes" id="UP001497680"/>
    </source>
</evidence>